<sequence>MLEYIDGKCGDFVIFEVGGFIGVDSNVLKKVMNMGCKVSWVSTPEKREISSYGGEMRTTKLRRIVEATGGKSFQFGVHGTQAGSKQQRRMIPNFSFVTPILGNVIKGEDHVKLLDFIDFDPERDGSRQTLRFIAEKKDIIQIQMRLISDIEDEVLLEDYCLKYLSVNVTDDEFLKLHSDPEFLIYTYKPKERKDFNSYDSEINFDVCFYKIEGFMGPNFQVQIAVYALHDESVSLLKPKARVLYHVEENKAPIFAAKPESFPEAVPISFIITSLNNPNYRTCDTMNNLATYQDLFLDDWYTGLTTGLSCSTFDSEGYCTGYFMVEIYFNRGINTFDCRIFLNESPYQPFMKVDIGMLVRTEGDCYGGGKLLNANKEELCFQKAENFISETESCVLPTIHEAHLFTSEAKLLEHNFVEDYKNISTLKRTIELQKRGYNVEYMIR</sequence>
<evidence type="ECO:0000313" key="2">
    <source>
        <dbReference type="Proteomes" id="UP001158576"/>
    </source>
</evidence>
<dbReference type="EMBL" id="OU015567">
    <property type="protein sequence ID" value="CAG5113040.1"/>
    <property type="molecule type" value="Genomic_DNA"/>
</dbReference>
<name>A0ABN7T7Q1_OIKDI</name>
<organism evidence="1 2">
    <name type="scientific">Oikopleura dioica</name>
    <name type="common">Tunicate</name>
    <dbReference type="NCBI Taxonomy" id="34765"/>
    <lineage>
        <taxon>Eukaryota</taxon>
        <taxon>Metazoa</taxon>
        <taxon>Chordata</taxon>
        <taxon>Tunicata</taxon>
        <taxon>Appendicularia</taxon>
        <taxon>Copelata</taxon>
        <taxon>Oikopleuridae</taxon>
        <taxon>Oikopleura</taxon>
    </lineage>
</organism>
<accession>A0ABN7T7Q1</accession>
<gene>
    <name evidence="1" type="ORF">OKIOD_LOCUS15955</name>
</gene>
<dbReference type="Proteomes" id="UP001158576">
    <property type="component" value="Chromosome 2"/>
</dbReference>
<reference evidence="1 2" key="1">
    <citation type="submission" date="2021-04" db="EMBL/GenBank/DDBJ databases">
        <authorList>
            <person name="Bliznina A."/>
        </authorList>
    </citation>
    <scope>NUCLEOTIDE SEQUENCE [LARGE SCALE GENOMIC DNA]</scope>
</reference>
<keyword evidence="2" id="KW-1185">Reference proteome</keyword>
<proteinExistence type="predicted"/>
<evidence type="ECO:0000313" key="1">
    <source>
        <dbReference type="EMBL" id="CAG5113040.1"/>
    </source>
</evidence>
<protein>
    <submittedName>
        <fullName evidence="1">Oidioi.mRNA.OKI2018_I69.chr2.g7190.t1.cds</fullName>
    </submittedName>
</protein>